<gene>
    <name evidence="1" type="ORF">IE877_15140</name>
</gene>
<protein>
    <submittedName>
        <fullName evidence="1">Uncharacterized protein</fullName>
    </submittedName>
</protein>
<dbReference type="RefSeq" id="WP_192375485.1">
    <property type="nucleotide sequence ID" value="NZ_CAJHIV010000001.1"/>
</dbReference>
<evidence type="ECO:0000313" key="2">
    <source>
        <dbReference type="Proteomes" id="UP000652176"/>
    </source>
</evidence>
<organism evidence="1 2">
    <name type="scientific">Methylomonas albis</name>
    <dbReference type="NCBI Taxonomy" id="1854563"/>
    <lineage>
        <taxon>Bacteria</taxon>
        <taxon>Pseudomonadati</taxon>
        <taxon>Pseudomonadota</taxon>
        <taxon>Gammaproteobacteria</taxon>
        <taxon>Methylococcales</taxon>
        <taxon>Methylococcaceae</taxon>
        <taxon>Methylomonas</taxon>
    </lineage>
</organism>
<name>A0ABR9D289_9GAMM</name>
<evidence type="ECO:0000313" key="1">
    <source>
        <dbReference type="EMBL" id="MBD9357197.1"/>
    </source>
</evidence>
<dbReference type="EMBL" id="JACXSS010000001">
    <property type="protein sequence ID" value="MBD9357197.1"/>
    <property type="molecule type" value="Genomic_DNA"/>
</dbReference>
<dbReference type="Proteomes" id="UP000652176">
    <property type="component" value="Unassembled WGS sequence"/>
</dbReference>
<proteinExistence type="predicted"/>
<sequence>MITRPDPDLATELAAPFAILHILGDEESIHHRLIKRQLENRDASEADMGVHEMLKATTKPLTKEKAVYRCNSK</sequence>
<reference evidence="1 2" key="1">
    <citation type="submission" date="2020-09" db="EMBL/GenBank/DDBJ databases">
        <title>Methylomonas albis sp. nov. and Methylomonas fluvii sp. nov.: Two cold-adapted methanotrophs from the River Elbe and an amended description of Methylovulum psychrotolerans strain Eb1.</title>
        <authorList>
            <person name="Bussmann I.K."/>
            <person name="Klings K.-W."/>
            <person name="Warnstedt J."/>
            <person name="Hoppert M."/>
            <person name="Saborowski A."/>
            <person name="Horn F."/>
            <person name="Liebner S."/>
        </authorList>
    </citation>
    <scope>NUCLEOTIDE SEQUENCE [LARGE SCALE GENOMIC DNA]</scope>
    <source>
        <strain evidence="1 2">EbA</strain>
    </source>
</reference>
<accession>A0ABR9D289</accession>
<keyword evidence="2" id="KW-1185">Reference proteome</keyword>
<comment type="caution">
    <text evidence="1">The sequence shown here is derived from an EMBL/GenBank/DDBJ whole genome shotgun (WGS) entry which is preliminary data.</text>
</comment>